<name>A0A2N7VG55_9BURK</name>
<keyword evidence="4" id="KW-1185">Reference proteome</keyword>
<organism evidence="3 4">
    <name type="scientific">Trinickia dabaoshanensis</name>
    <dbReference type="NCBI Taxonomy" id="564714"/>
    <lineage>
        <taxon>Bacteria</taxon>
        <taxon>Pseudomonadati</taxon>
        <taxon>Pseudomonadota</taxon>
        <taxon>Betaproteobacteria</taxon>
        <taxon>Burkholderiales</taxon>
        <taxon>Burkholderiaceae</taxon>
        <taxon>Trinickia</taxon>
    </lineage>
</organism>
<evidence type="ECO:0008006" key="5">
    <source>
        <dbReference type="Google" id="ProtNLM"/>
    </source>
</evidence>
<dbReference type="AlphaFoldDB" id="A0A2N7VG55"/>
<comment type="caution">
    <text evidence="3">The sequence shown here is derived from an EMBL/GenBank/DDBJ whole genome shotgun (WGS) entry which is preliminary data.</text>
</comment>
<evidence type="ECO:0000313" key="3">
    <source>
        <dbReference type="EMBL" id="PMS16138.1"/>
    </source>
</evidence>
<accession>A0A2N7VG55</accession>
<evidence type="ECO:0000256" key="1">
    <source>
        <dbReference type="SAM" id="MobiDB-lite"/>
    </source>
</evidence>
<dbReference type="RefSeq" id="WP_102648022.1">
    <property type="nucleotide sequence ID" value="NZ_PNYA01000026.1"/>
</dbReference>
<dbReference type="Proteomes" id="UP000235616">
    <property type="component" value="Unassembled WGS sequence"/>
</dbReference>
<gene>
    <name evidence="3" type="ORF">C0Z18_24405</name>
</gene>
<protein>
    <recommendedName>
        <fullName evidence="5">Proteophosphoglycan ppg4</fullName>
    </recommendedName>
</protein>
<feature type="chain" id="PRO_5014607756" description="Proteophosphoglycan ppg4" evidence="2">
    <location>
        <begin position="24"/>
        <end position="96"/>
    </location>
</feature>
<dbReference type="EMBL" id="PNYA01000026">
    <property type="protein sequence ID" value="PMS16138.1"/>
    <property type="molecule type" value="Genomic_DNA"/>
</dbReference>
<reference evidence="3 4" key="1">
    <citation type="submission" date="2018-01" db="EMBL/GenBank/DDBJ databases">
        <title>Whole genome analyses suggest that Burkholderia sensu lato contains two further novel genera in the rhizoxinica-symbiotica group Mycetohabitans gen. nov., and Trinickia gen. nov.: implications for the evolution of diazotrophy and nodulation in the Burkholderiaceae.</title>
        <authorList>
            <person name="Estrada-de los Santos P."/>
            <person name="Palmer M."/>
            <person name="Chavez-Ramirez B."/>
            <person name="Beukes C."/>
            <person name="Steenkamp E.T."/>
            <person name="Hirsch A.M."/>
            <person name="Manyaka P."/>
            <person name="Maluk M."/>
            <person name="Lafos M."/>
            <person name="Crook M."/>
            <person name="Gross E."/>
            <person name="Simon M.F."/>
            <person name="Bueno dos Reis Junior F."/>
            <person name="Poole P.S."/>
            <person name="Venter S.N."/>
            <person name="James E.K."/>
        </authorList>
    </citation>
    <scope>NUCLEOTIDE SEQUENCE [LARGE SCALE GENOMIC DNA]</scope>
    <source>
        <strain evidence="3 4">GIMN1.004</strain>
    </source>
</reference>
<keyword evidence="2" id="KW-0732">Signal</keyword>
<feature type="signal peptide" evidence="2">
    <location>
        <begin position="1"/>
        <end position="23"/>
    </location>
</feature>
<dbReference type="OrthoDB" id="9114304at2"/>
<feature type="compositionally biased region" description="Polar residues" evidence="1">
    <location>
        <begin position="24"/>
        <end position="96"/>
    </location>
</feature>
<evidence type="ECO:0000256" key="2">
    <source>
        <dbReference type="SAM" id="SignalP"/>
    </source>
</evidence>
<proteinExistence type="predicted"/>
<feature type="region of interest" description="Disordered" evidence="1">
    <location>
        <begin position="23"/>
        <end position="96"/>
    </location>
</feature>
<evidence type="ECO:0000313" key="4">
    <source>
        <dbReference type="Proteomes" id="UP000235616"/>
    </source>
</evidence>
<sequence length="96" mass="9166">MNKTIGTLIAAGVALALSGGAFAQGNNTLATPSTKSPADMSSSGYGTPGATTSESGTGWQDSGQSNGANMGSTSAMPANGVNNTLATPSTKSPAGQ</sequence>